<gene>
    <name evidence="1" type="ORF">LKD45_09685</name>
</gene>
<name>A0AAE3AYG5_9FIRM</name>
<dbReference type="AlphaFoldDB" id="A0AAE3AYG5"/>
<keyword evidence="2" id="KW-1185">Reference proteome</keyword>
<dbReference type="InterPro" id="IPR011990">
    <property type="entry name" value="TPR-like_helical_dom_sf"/>
</dbReference>
<evidence type="ECO:0000313" key="1">
    <source>
        <dbReference type="EMBL" id="MCC2167960.1"/>
    </source>
</evidence>
<accession>A0AAE3AYG5</accession>
<dbReference type="SUPFAM" id="SSF48452">
    <property type="entry name" value="TPR-like"/>
    <property type="match status" value="1"/>
</dbReference>
<organism evidence="1 2">
    <name type="scientific">Gallintestinimicrobium propionicum</name>
    <dbReference type="NCBI Taxonomy" id="2981770"/>
    <lineage>
        <taxon>Bacteria</taxon>
        <taxon>Bacillati</taxon>
        <taxon>Bacillota</taxon>
        <taxon>Clostridia</taxon>
        <taxon>Lachnospirales</taxon>
        <taxon>Lachnospiraceae</taxon>
        <taxon>Gallintestinimicrobium</taxon>
    </lineage>
</organism>
<reference evidence="1 2" key="1">
    <citation type="submission" date="2021-10" db="EMBL/GenBank/DDBJ databases">
        <title>Anaerobic single-cell dispensing facilitates the cultivation of human gut bacteria.</title>
        <authorList>
            <person name="Afrizal A."/>
        </authorList>
    </citation>
    <scope>NUCLEOTIDE SEQUENCE [LARGE SCALE GENOMIC DNA]</scope>
    <source>
        <strain evidence="1 2">CLA-AA-H244</strain>
    </source>
</reference>
<sequence>MGRVYLCLGQNAELPFYFEKAKVHIWNIEELCYFIRENAWVMEPELLTKELIDWVAQQCGLPKLAVLLNDSLKEEDCVTAFAACLFSYTGYCPQEQALQVQKILQTNAGNNETDRAKARGDYFLESGKYFRALQEYEPLMKQLTGAKPEIVGSVYHNAGCAYAGLFLFDRAAAAYEKAWKLLRDKRSAAGFLAAKRMGLSEQEYVDFLAKNPELYQISLLVEEQLKDCRQKWQGTPGQAFCASMEEALQNGSGDICQKQLADKIKELEKEYREAVS</sequence>
<dbReference type="Proteomes" id="UP001199355">
    <property type="component" value="Unassembled WGS sequence"/>
</dbReference>
<dbReference type="RefSeq" id="WP_308728405.1">
    <property type="nucleotide sequence ID" value="NZ_JAJEQF010000023.1"/>
</dbReference>
<proteinExistence type="predicted"/>
<dbReference type="EMBL" id="JAJEQF010000023">
    <property type="protein sequence ID" value="MCC2167960.1"/>
    <property type="molecule type" value="Genomic_DNA"/>
</dbReference>
<evidence type="ECO:0000313" key="2">
    <source>
        <dbReference type="Proteomes" id="UP001199355"/>
    </source>
</evidence>
<comment type="caution">
    <text evidence="1">The sequence shown here is derived from an EMBL/GenBank/DDBJ whole genome shotgun (WGS) entry which is preliminary data.</text>
</comment>
<evidence type="ECO:0008006" key="3">
    <source>
        <dbReference type="Google" id="ProtNLM"/>
    </source>
</evidence>
<protein>
    <recommendedName>
        <fullName evidence="3">Tetratricopeptide repeat protein</fullName>
    </recommendedName>
</protein>
<dbReference type="Gene3D" id="1.25.40.10">
    <property type="entry name" value="Tetratricopeptide repeat domain"/>
    <property type="match status" value="1"/>
</dbReference>